<keyword evidence="2" id="KW-0862">Zinc</keyword>
<sequence>MNGYDTSYRSQNYDISKNAKNKRTRIPTSCLLCRKRKIKCDRKRPHCSGCLANNTSQLCKYEIKPWSKEYFDANNKEPWQQEIEELRLKVKSLEKTLEQQQLELEIRSETSLPSSVTSSNQNDYKKAQNEGDMTILDLAEKFDFLVVKDLRLRYFGPTSSVALIRNDKYAASIYSKYFKEQNKKFKEITTKHGGVGTQKYDNGAESGECSYRPSFAGNFPELPSLEIINLLLHRFFEFCYPLFPFIDEMDFMADVRVILTEENKINLSLHQESTFAILLIMLRYSYLTLSFQKDLIQLPEARFDLAQKIAISEVNIPPSYVEYAKHLIISPNSLGKMTLRTIQAALFLRVYKKQCPEDDDIGTDNEILLGILIQMARFHGFHRGTVELDKELVSSSDIQLWKKIWTQLLYLDAMQSFANGTPLLVSDDEFNSQGSYDSFNFQIQDILITRQLTLTHTAAKLTRSIVRITSQMHRSFKRSDLDELIVEINDLLFNKMRTFDQLCNSDSHLIDENVTDRAHEFMLRIDMYFKSYALYYILF</sequence>
<dbReference type="InterPro" id="IPR001138">
    <property type="entry name" value="Zn2Cys6_DnaBD"/>
</dbReference>
<keyword evidence="5" id="KW-0804">Transcription</keyword>
<dbReference type="GO" id="GO:0008270">
    <property type="term" value="F:zinc ion binding"/>
    <property type="evidence" value="ECO:0007669"/>
    <property type="project" value="InterPro"/>
</dbReference>
<evidence type="ECO:0000256" key="7">
    <source>
        <dbReference type="SAM" id="Coils"/>
    </source>
</evidence>
<evidence type="ECO:0000256" key="4">
    <source>
        <dbReference type="ARBA" id="ARBA00023125"/>
    </source>
</evidence>
<dbReference type="CDD" id="cd00067">
    <property type="entry name" value="GAL4"/>
    <property type="match status" value="1"/>
</dbReference>
<dbReference type="InterPro" id="IPR036864">
    <property type="entry name" value="Zn2-C6_fun-type_DNA-bd_sf"/>
</dbReference>
<proteinExistence type="predicted"/>
<dbReference type="AlphaFoldDB" id="A0A0V1PR44"/>
<evidence type="ECO:0000256" key="2">
    <source>
        <dbReference type="ARBA" id="ARBA00022833"/>
    </source>
</evidence>
<evidence type="ECO:0000313" key="10">
    <source>
        <dbReference type="Proteomes" id="UP000054251"/>
    </source>
</evidence>
<keyword evidence="7" id="KW-0175">Coiled coil</keyword>
<organism evidence="9 10">
    <name type="scientific">Debaryomyces fabryi</name>
    <dbReference type="NCBI Taxonomy" id="58627"/>
    <lineage>
        <taxon>Eukaryota</taxon>
        <taxon>Fungi</taxon>
        <taxon>Dikarya</taxon>
        <taxon>Ascomycota</taxon>
        <taxon>Saccharomycotina</taxon>
        <taxon>Pichiomycetes</taxon>
        <taxon>Debaryomycetaceae</taxon>
        <taxon>Debaryomyces</taxon>
    </lineage>
</organism>
<gene>
    <name evidence="9" type="ORF">AC631_05594</name>
</gene>
<dbReference type="GO" id="GO:0001228">
    <property type="term" value="F:DNA-binding transcription activator activity, RNA polymerase II-specific"/>
    <property type="evidence" value="ECO:0007669"/>
    <property type="project" value="TreeGrafter"/>
</dbReference>
<evidence type="ECO:0000256" key="1">
    <source>
        <dbReference type="ARBA" id="ARBA00022723"/>
    </source>
</evidence>
<feature type="domain" description="Zn(2)-C6 fungal-type" evidence="8">
    <location>
        <begin position="29"/>
        <end position="61"/>
    </location>
</feature>
<dbReference type="GeneID" id="26842603"/>
<name>A0A0V1PR44_9ASCO</name>
<comment type="caution">
    <text evidence="9">The sequence shown here is derived from an EMBL/GenBank/DDBJ whole genome shotgun (WGS) entry which is preliminary data.</text>
</comment>
<evidence type="ECO:0000256" key="5">
    <source>
        <dbReference type="ARBA" id="ARBA00023163"/>
    </source>
</evidence>
<dbReference type="Pfam" id="PF04082">
    <property type="entry name" value="Fungal_trans"/>
    <property type="match status" value="1"/>
</dbReference>
<evidence type="ECO:0000313" key="9">
    <source>
        <dbReference type="EMBL" id="KRZ98641.1"/>
    </source>
</evidence>
<keyword evidence="6" id="KW-0539">Nucleus</keyword>
<dbReference type="PROSITE" id="PS50048">
    <property type="entry name" value="ZN2_CY6_FUNGAL_2"/>
    <property type="match status" value="1"/>
</dbReference>
<evidence type="ECO:0000256" key="6">
    <source>
        <dbReference type="ARBA" id="ARBA00023242"/>
    </source>
</evidence>
<dbReference type="CDD" id="cd14724">
    <property type="entry name" value="ZIP_Gal4-like_1"/>
    <property type="match status" value="1"/>
</dbReference>
<dbReference type="GO" id="GO:0006351">
    <property type="term" value="P:DNA-templated transcription"/>
    <property type="evidence" value="ECO:0007669"/>
    <property type="project" value="InterPro"/>
</dbReference>
<dbReference type="PROSITE" id="PS00463">
    <property type="entry name" value="ZN2_CY6_FUNGAL_1"/>
    <property type="match status" value="1"/>
</dbReference>
<keyword evidence="4" id="KW-0238">DNA-binding</keyword>
<dbReference type="PANTHER" id="PTHR31944">
    <property type="entry name" value="HEME-RESPONSIVE ZINC FINGER TRANSCRIPTION FACTOR HAP1"/>
    <property type="match status" value="1"/>
</dbReference>
<evidence type="ECO:0000256" key="3">
    <source>
        <dbReference type="ARBA" id="ARBA00023015"/>
    </source>
</evidence>
<protein>
    <recommendedName>
        <fullName evidence="8">Zn(2)-C6 fungal-type domain-containing protein</fullName>
    </recommendedName>
</protein>
<feature type="coiled-coil region" evidence="7">
    <location>
        <begin position="76"/>
        <end position="110"/>
    </location>
</feature>
<dbReference type="Proteomes" id="UP000054251">
    <property type="component" value="Unassembled WGS sequence"/>
</dbReference>
<evidence type="ECO:0000259" key="8">
    <source>
        <dbReference type="PROSITE" id="PS50048"/>
    </source>
</evidence>
<keyword evidence="10" id="KW-1185">Reference proteome</keyword>
<dbReference type="RefSeq" id="XP_015464744.1">
    <property type="nucleotide sequence ID" value="XM_015614423.1"/>
</dbReference>
<keyword evidence="3" id="KW-0805">Transcription regulation</keyword>
<dbReference type="OrthoDB" id="2123952at2759"/>
<dbReference type="InterPro" id="IPR007219">
    <property type="entry name" value="XnlR_reg_dom"/>
</dbReference>
<dbReference type="InterPro" id="IPR051430">
    <property type="entry name" value="Fungal_TF_Env_Response"/>
</dbReference>
<dbReference type="CDD" id="cd12148">
    <property type="entry name" value="fungal_TF_MHR"/>
    <property type="match status" value="1"/>
</dbReference>
<dbReference type="Pfam" id="PF00172">
    <property type="entry name" value="Zn_clus"/>
    <property type="match status" value="1"/>
</dbReference>
<accession>A0A0V1PR44</accession>
<dbReference type="GO" id="GO:0000978">
    <property type="term" value="F:RNA polymerase II cis-regulatory region sequence-specific DNA binding"/>
    <property type="evidence" value="ECO:0007669"/>
    <property type="project" value="TreeGrafter"/>
</dbReference>
<reference evidence="9 10" key="1">
    <citation type="submission" date="2015-11" db="EMBL/GenBank/DDBJ databases">
        <title>The genome of Debaryomyces fabryi.</title>
        <authorList>
            <person name="Tafer H."/>
            <person name="Lopandic K."/>
        </authorList>
    </citation>
    <scope>NUCLEOTIDE SEQUENCE [LARGE SCALE GENOMIC DNA]</scope>
    <source>
        <strain evidence="9 10">CBS 789</strain>
    </source>
</reference>
<keyword evidence="1" id="KW-0479">Metal-binding</keyword>
<dbReference type="SUPFAM" id="SSF57701">
    <property type="entry name" value="Zn2/Cys6 DNA-binding domain"/>
    <property type="match status" value="1"/>
</dbReference>
<dbReference type="PANTHER" id="PTHR31944:SF131">
    <property type="entry name" value="HEME-RESPONSIVE ZINC FINGER TRANSCRIPTION FACTOR HAP1"/>
    <property type="match status" value="1"/>
</dbReference>
<dbReference type="Gene3D" id="4.10.240.10">
    <property type="entry name" value="Zn(2)-C6 fungal-type DNA-binding domain"/>
    <property type="match status" value="1"/>
</dbReference>
<dbReference type="SMART" id="SM00066">
    <property type="entry name" value="GAL4"/>
    <property type="match status" value="1"/>
</dbReference>
<dbReference type="GO" id="GO:0005634">
    <property type="term" value="C:nucleus"/>
    <property type="evidence" value="ECO:0007669"/>
    <property type="project" value="TreeGrafter"/>
</dbReference>
<dbReference type="EMBL" id="LMYN01000235">
    <property type="protein sequence ID" value="KRZ98641.1"/>
    <property type="molecule type" value="Genomic_DNA"/>
</dbReference>